<organism evidence="2 3">
    <name type="scientific">Candida viswanathii</name>
    <dbReference type="NCBI Taxonomy" id="5486"/>
    <lineage>
        <taxon>Eukaryota</taxon>
        <taxon>Fungi</taxon>
        <taxon>Dikarya</taxon>
        <taxon>Ascomycota</taxon>
        <taxon>Saccharomycotina</taxon>
        <taxon>Pichiomycetes</taxon>
        <taxon>Debaryomycetaceae</taxon>
        <taxon>Candida/Lodderomyces clade</taxon>
        <taxon>Candida</taxon>
    </lineage>
</organism>
<dbReference type="Pfam" id="PF00294">
    <property type="entry name" value="PfkB"/>
    <property type="match status" value="1"/>
</dbReference>
<keyword evidence="3" id="KW-1185">Reference proteome</keyword>
<dbReference type="STRING" id="5486.A0A367Y4M7"/>
<gene>
    <name evidence="2" type="primary">MAK32_1</name>
    <name evidence="2" type="ORF">Cantr_08471</name>
</gene>
<evidence type="ECO:0000259" key="1">
    <source>
        <dbReference type="Pfam" id="PF00294"/>
    </source>
</evidence>
<dbReference type="InterPro" id="IPR011611">
    <property type="entry name" value="PfkB_dom"/>
</dbReference>
<reference evidence="2 3" key="1">
    <citation type="submission" date="2018-06" db="EMBL/GenBank/DDBJ databases">
        <title>Whole genome sequencing of Candida tropicalis (genome annotated by CSBL at Korea University).</title>
        <authorList>
            <person name="Ahn J."/>
        </authorList>
    </citation>
    <scope>NUCLEOTIDE SEQUENCE [LARGE SCALE GENOMIC DNA]</scope>
    <source>
        <strain evidence="2 3">ATCC 20962</strain>
    </source>
</reference>
<dbReference type="EMBL" id="QLNQ01000026">
    <property type="protein sequence ID" value="RCK60835.1"/>
    <property type="molecule type" value="Genomic_DNA"/>
</dbReference>
<dbReference type="Proteomes" id="UP000253472">
    <property type="component" value="Unassembled WGS sequence"/>
</dbReference>
<protein>
    <submittedName>
        <fullName evidence="2">Protein MAK32</fullName>
    </submittedName>
</protein>
<evidence type="ECO:0000313" key="3">
    <source>
        <dbReference type="Proteomes" id="UP000253472"/>
    </source>
</evidence>
<dbReference type="PANTHER" id="PTHR47098">
    <property type="entry name" value="PROTEIN MAK32"/>
    <property type="match status" value="1"/>
</dbReference>
<evidence type="ECO:0000313" key="2">
    <source>
        <dbReference type="EMBL" id="RCK60835.1"/>
    </source>
</evidence>
<dbReference type="AlphaFoldDB" id="A0A367Y4M7"/>
<comment type="caution">
    <text evidence="2">The sequence shown here is derived from an EMBL/GenBank/DDBJ whole genome shotgun (WGS) entry which is preliminary data.</text>
</comment>
<accession>A0A367Y4M7</accession>
<dbReference type="Gene3D" id="3.40.1190.20">
    <property type="match status" value="1"/>
</dbReference>
<dbReference type="SUPFAM" id="SSF53613">
    <property type="entry name" value="Ribokinase-like"/>
    <property type="match status" value="1"/>
</dbReference>
<sequence>MSLVTTLGMFIIDENRYLDGTNTPPQTDIIGGAEPYAIIGSRIVCPLSLAHRISGIIDTGTDFPSLVRHELDTWGTGHIYRTHGDRLTTRGVNTYRAGGKREFAYLTPRLRIEAKDIVAYPELRHSRTYHLICSVGRARALMDAVRQVNPDAEFIYEPLPDDCVVERFGELKGVLRDVHVFSPNLDEAKSFLGWKEGDGEEDVGEIARKFTEFMEVENSGTVLRCGAEGCFIRTVDGMELSLPAYHQDQRDVVDVTGGGNSFCGGFILGFCLSGGDWIQAGVAGNISSGCIIEKLGMPEVSGDVFNGKTLKERLEVYRGLNPGVDVKLDWI</sequence>
<feature type="domain" description="Carbohydrate kinase PfkB" evidence="1">
    <location>
        <begin position="168"/>
        <end position="296"/>
    </location>
</feature>
<dbReference type="InterPro" id="IPR029056">
    <property type="entry name" value="Ribokinase-like"/>
</dbReference>
<name>A0A367Y4M7_9ASCO</name>
<dbReference type="PANTHER" id="PTHR47098:SF2">
    <property type="entry name" value="PROTEIN MAK32"/>
    <property type="match status" value="1"/>
</dbReference>
<dbReference type="OrthoDB" id="497927at2759"/>
<proteinExistence type="predicted"/>